<evidence type="ECO:0000313" key="8">
    <source>
        <dbReference type="EMBL" id="PWU46327.1"/>
    </source>
</evidence>
<name>A0A317JZU7_9ACTN</name>
<proteinExistence type="inferred from homology"/>
<evidence type="ECO:0008006" key="10">
    <source>
        <dbReference type="Google" id="ProtNLM"/>
    </source>
</evidence>
<comment type="similarity">
    <text evidence="1">In the C-terminal section; belongs to the transposase 35 family.</text>
</comment>
<keyword evidence="2" id="KW-0815">Transposition</keyword>
<sequence>MLEVNAWRRRRRDVPLTGYQELCRELAVSGPGTFAELDSVGARSVLRRFSDAWFAAAKRRKDGDLSAGFPRRRRGLVPVRWYHGTFTLQGRRVRIPTAKGTPPLWVRLARRVPYPVEQVRSVTLLCEGGRLFLDVTAEVPVAVYPPGEGPDPARVAGVDLGIIHPYAVAGPDGAGLLVSGRAIRAEHRMHLADTKARRRAVARRAPKPGQRGSRRWRTYRRRSRLVEGRHRRRVRQAQHEAARQVVSWATRQRVGVLHVGDPRGVLDLPAGRRHNLRLRQWQIGRLLQVLTDKATLAGITVRLVDERGTSSTCPACTRRVSKPRGRTLSCPHCAFSGHRDLVAAASIATRTPGGGPTTPTAAVVLPEVVTHRRAGRHLPGAGQSRRDPRRPQLAARGSVGPRRPAPPPGGESLAHTARIHNTHRKPGER</sequence>
<feature type="region of interest" description="Disordered" evidence="5">
    <location>
        <begin position="195"/>
        <end position="215"/>
    </location>
</feature>
<evidence type="ECO:0000256" key="1">
    <source>
        <dbReference type="ARBA" id="ARBA00008761"/>
    </source>
</evidence>
<keyword evidence="3" id="KW-0238">DNA-binding</keyword>
<feature type="compositionally biased region" description="Basic residues" evidence="5">
    <location>
        <begin position="196"/>
        <end position="215"/>
    </location>
</feature>
<dbReference type="AlphaFoldDB" id="A0A317JZU7"/>
<evidence type="ECO:0000256" key="3">
    <source>
        <dbReference type="ARBA" id="ARBA00023125"/>
    </source>
</evidence>
<feature type="domain" description="Probable transposase IS891/IS1136/IS1341" evidence="6">
    <location>
        <begin position="139"/>
        <end position="264"/>
    </location>
</feature>
<evidence type="ECO:0000256" key="2">
    <source>
        <dbReference type="ARBA" id="ARBA00022578"/>
    </source>
</evidence>
<gene>
    <name evidence="8" type="ORF">DLJ46_18345</name>
</gene>
<dbReference type="GO" id="GO:0003677">
    <property type="term" value="F:DNA binding"/>
    <property type="evidence" value="ECO:0007669"/>
    <property type="project" value="UniProtKB-KW"/>
</dbReference>
<keyword evidence="4" id="KW-0233">DNA recombination</keyword>
<feature type="compositionally biased region" description="Basic residues" evidence="5">
    <location>
        <begin position="417"/>
        <end position="429"/>
    </location>
</feature>
<evidence type="ECO:0000259" key="7">
    <source>
        <dbReference type="Pfam" id="PF07282"/>
    </source>
</evidence>
<comment type="caution">
    <text evidence="8">The sequence shown here is derived from an EMBL/GenBank/DDBJ whole genome shotgun (WGS) entry which is preliminary data.</text>
</comment>
<dbReference type="GO" id="GO:0006310">
    <property type="term" value="P:DNA recombination"/>
    <property type="evidence" value="ECO:0007669"/>
    <property type="project" value="UniProtKB-KW"/>
</dbReference>
<dbReference type="Proteomes" id="UP000245683">
    <property type="component" value="Unassembled WGS sequence"/>
</dbReference>
<evidence type="ECO:0000256" key="5">
    <source>
        <dbReference type="SAM" id="MobiDB-lite"/>
    </source>
</evidence>
<evidence type="ECO:0000313" key="9">
    <source>
        <dbReference type="Proteomes" id="UP000245683"/>
    </source>
</evidence>
<organism evidence="8 9">
    <name type="scientific">Micromonospora globispora</name>
    <dbReference type="NCBI Taxonomy" id="1450148"/>
    <lineage>
        <taxon>Bacteria</taxon>
        <taxon>Bacillati</taxon>
        <taxon>Actinomycetota</taxon>
        <taxon>Actinomycetes</taxon>
        <taxon>Micromonosporales</taxon>
        <taxon>Micromonosporaceae</taxon>
        <taxon>Micromonospora</taxon>
    </lineage>
</organism>
<dbReference type="InterPro" id="IPR010095">
    <property type="entry name" value="Cas12f1-like_TNB"/>
</dbReference>
<accession>A0A317JZU7</accession>
<dbReference type="InterPro" id="IPR001959">
    <property type="entry name" value="Transposase"/>
</dbReference>
<dbReference type="Pfam" id="PF01385">
    <property type="entry name" value="OrfB_IS605"/>
    <property type="match status" value="1"/>
</dbReference>
<evidence type="ECO:0000259" key="6">
    <source>
        <dbReference type="Pfam" id="PF01385"/>
    </source>
</evidence>
<feature type="domain" description="Cas12f1-like TNB" evidence="7">
    <location>
        <begin position="284"/>
        <end position="347"/>
    </location>
</feature>
<dbReference type="GO" id="GO:0032196">
    <property type="term" value="P:transposition"/>
    <property type="evidence" value="ECO:0007669"/>
    <property type="project" value="UniProtKB-KW"/>
</dbReference>
<reference evidence="9" key="1">
    <citation type="submission" date="2018-05" db="EMBL/GenBank/DDBJ databases">
        <title>Micromonospora globispora sp. nov. and Micromonospora rugosa sp. nov., isolated from marine sediment.</title>
        <authorList>
            <person name="Carro L."/>
            <person name="Aysel V."/>
            <person name="Cetin D."/>
            <person name="Igual J.M."/>
            <person name="Klenk H.-P."/>
            <person name="Trujillo M.E."/>
            <person name="Sahin N."/>
        </authorList>
    </citation>
    <scope>NUCLEOTIDE SEQUENCE [LARGE SCALE GENOMIC DNA]</scope>
    <source>
        <strain evidence="9">S2904</strain>
    </source>
</reference>
<protein>
    <recommendedName>
        <fullName evidence="10">Transposase</fullName>
    </recommendedName>
</protein>
<evidence type="ECO:0000256" key="4">
    <source>
        <dbReference type="ARBA" id="ARBA00023172"/>
    </source>
</evidence>
<dbReference type="EMBL" id="QGSV01000222">
    <property type="protein sequence ID" value="PWU46327.1"/>
    <property type="molecule type" value="Genomic_DNA"/>
</dbReference>
<keyword evidence="9" id="KW-1185">Reference proteome</keyword>
<dbReference type="OrthoDB" id="3324066at2"/>
<dbReference type="NCBIfam" id="NF040570">
    <property type="entry name" value="guided_TnpB"/>
    <property type="match status" value="1"/>
</dbReference>
<feature type="region of interest" description="Disordered" evidence="5">
    <location>
        <begin position="373"/>
        <end position="429"/>
    </location>
</feature>
<dbReference type="Pfam" id="PF07282">
    <property type="entry name" value="Cas12f1-like_TNB"/>
    <property type="match status" value="1"/>
</dbReference>